<dbReference type="EMBL" id="CP109208">
    <property type="protein sequence ID" value="WUU58385.1"/>
    <property type="molecule type" value="Genomic_DNA"/>
</dbReference>
<evidence type="ECO:0000313" key="1">
    <source>
        <dbReference type="EMBL" id="WUU58385.1"/>
    </source>
</evidence>
<keyword evidence="1" id="KW-0614">Plasmid</keyword>
<dbReference type="RefSeq" id="WP_266477965.1">
    <property type="nucleotide sequence ID" value="NZ_CP109208.1"/>
</dbReference>
<geneLocation type="plasmid" evidence="1">
    <name>unnamed1</name>
</geneLocation>
<gene>
    <name evidence="1" type="ORF">OIE82_34985</name>
</gene>
<sequence>MATRTQLLVDAMGRGEQIVEIRSNAPVKHLPRSEHDKHPWVVWEPGLRQEFRLTSNECMVSHRGSSAAEVRSGKLNALAEESRLRKLDALAREAEVLIGQAGTEGDGTWETRARSLLRKLTDLASD</sequence>
<name>A0ABZ1YFL9_9ACTN</name>
<organism evidence="1">
    <name type="scientific">Streptomyces althioticus</name>
    <dbReference type="NCBI Taxonomy" id="83380"/>
    <lineage>
        <taxon>Bacteria</taxon>
        <taxon>Bacillati</taxon>
        <taxon>Actinomycetota</taxon>
        <taxon>Actinomycetes</taxon>
        <taxon>Kitasatosporales</taxon>
        <taxon>Streptomycetaceae</taxon>
        <taxon>Streptomyces</taxon>
        <taxon>Streptomyces althioticus group</taxon>
    </lineage>
</organism>
<protein>
    <submittedName>
        <fullName evidence="1">Uncharacterized protein</fullName>
    </submittedName>
</protein>
<reference evidence="1" key="1">
    <citation type="submission" date="2022-10" db="EMBL/GenBank/DDBJ databases">
        <title>The complete genomes of actinobacterial strains from the NBC collection.</title>
        <authorList>
            <person name="Joergensen T.S."/>
            <person name="Alvarez Arevalo M."/>
            <person name="Sterndorff E.B."/>
            <person name="Faurdal D."/>
            <person name="Vuksanovic O."/>
            <person name="Mourched A.-S."/>
            <person name="Charusanti P."/>
            <person name="Shaw S."/>
            <person name="Blin K."/>
            <person name="Weber T."/>
        </authorList>
    </citation>
    <scope>NUCLEOTIDE SEQUENCE [LARGE SCALE GENOMIC DNA]</scope>
    <source>
        <strain evidence="1">NBC 01686</strain>
        <plasmid evidence="1">unnamed1</plasmid>
    </source>
</reference>
<proteinExistence type="predicted"/>
<accession>A0ABZ1YFL9</accession>